<comment type="subcellular location">
    <subcellularLocation>
        <location evidence="1">Nucleus</location>
        <location evidence="1">Nuclear pore complex</location>
    </subcellularLocation>
</comment>
<evidence type="ECO:0000256" key="3">
    <source>
        <dbReference type="ARBA" id="ARBA00022448"/>
    </source>
</evidence>
<dbReference type="GeneID" id="104738432"/>
<dbReference type="Gene3D" id="1.25.40.510">
    <property type="entry name" value="GLE1-like"/>
    <property type="match status" value="1"/>
</dbReference>
<evidence type="ECO:0000256" key="11">
    <source>
        <dbReference type="SAM" id="MobiDB-lite"/>
    </source>
</evidence>
<keyword evidence="5" id="KW-0653">Protein transport</keyword>
<dbReference type="PANTHER" id="PTHR12960:SF0">
    <property type="entry name" value="MRNA EXPORT FACTOR GLE1"/>
    <property type="match status" value="1"/>
</dbReference>
<accession>A0ABM0VIW6</accession>
<comment type="similarity">
    <text evidence="2">Belongs to the GLE1 family.</text>
</comment>
<evidence type="ECO:0000256" key="2">
    <source>
        <dbReference type="ARBA" id="ARBA00011056"/>
    </source>
</evidence>
<dbReference type="PANTHER" id="PTHR12960">
    <property type="entry name" value="GLE-1-RELATED"/>
    <property type="match status" value="1"/>
</dbReference>
<keyword evidence="8" id="KW-0539">Nucleus</keyword>
<keyword evidence="12" id="KW-1185">Reference proteome</keyword>
<dbReference type="InterPro" id="IPR012476">
    <property type="entry name" value="GLE1"/>
</dbReference>
<keyword evidence="4" id="KW-0509">mRNA transport</keyword>
<evidence type="ECO:0000256" key="6">
    <source>
        <dbReference type="ARBA" id="ARBA00023010"/>
    </source>
</evidence>
<proteinExistence type="inferred from homology"/>
<evidence type="ECO:0000256" key="4">
    <source>
        <dbReference type="ARBA" id="ARBA00022816"/>
    </source>
</evidence>
<gene>
    <name evidence="13" type="primary">LOC104738432</name>
</gene>
<keyword evidence="3" id="KW-0813">Transport</keyword>
<keyword evidence="6" id="KW-0811">Translocation</keyword>
<name>A0ABM0VIW6_CAMSA</name>
<reference evidence="12" key="1">
    <citation type="journal article" date="2014" name="Nat. Commun.">
        <title>The emerging biofuel crop Camelina sativa retains a highly undifferentiated hexaploid genome structure.</title>
        <authorList>
            <person name="Kagale S."/>
            <person name="Koh C."/>
            <person name="Nixon J."/>
            <person name="Bollina V."/>
            <person name="Clarke W.E."/>
            <person name="Tuteja R."/>
            <person name="Spillane C."/>
            <person name="Robinson S.J."/>
            <person name="Links M.G."/>
            <person name="Clarke C."/>
            <person name="Higgins E.E."/>
            <person name="Huebert T."/>
            <person name="Sharpe A.G."/>
            <person name="Parkin I.A."/>
        </authorList>
    </citation>
    <scope>NUCLEOTIDE SEQUENCE [LARGE SCALE GENOMIC DNA]</scope>
    <source>
        <strain evidence="12">cv. DH55</strain>
    </source>
</reference>
<evidence type="ECO:0000313" key="12">
    <source>
        <dbReference type="Proteomes" id="UP000694864"/>
    </source>
</evidence>
<keyword evidence="7" id="KW-0906">Nuclear pore complex</keyword>
<evidence type="ECO:0000256" key="7">
    <source>
        <dbReference type="ARBA" id="ARBA00023132"/>
    </source>
</evidence>
<dbReference type="RefSeq" id="XP_010456908.1">
    <property type="nucleotide sequence ID" value="XM_010458606.1"/>
</dbReference>
<dbReference type="InterPro" id="IPR038506">
    <property type="entry name" value="GLE1-like_sf"/>
</dbReference>
<evidence type="ECO:0000256" key="1">
    <source>
        <dbReference type="ARBA" id="ARBA00004567"/>
    </source>
</evidence>
<dbReference type="Pfam" id="PF07817">
    <property type="entry name" value="GLE1"/>
    <property type="match status" value="1"/>
</dbReference>
<evidence type="ECO:0000256" key="9">
    <source>
        <dbReference type="ARBA" id="ARBA00026227"/>
    </source>
</evidence>
<evidence type="ECO:0000256" key="5">
    <source>
        <dbReference type="ARBA" id="ARBA00022927"/>
    </source>
</evidence>
<evidence type="ECO:0000313" key="13">
    <source>
        <dbReference type="RefSeq" id="XP_010456908.1"/>
    </source>
</evidence>
<organism evidence="12 13">
    <name type="scientific">Camelina sativa</name>
    <name type="common">False flax</name>
    <name type="synonym">Myagrum sativum</name>
    <dbReference type="NCBI Taxonomy" id="90675"/>
    <lineage>
        <taxon>Eukaryota</taxon>
        <taxon>Viridiplantae</taxon>
        <taxon>Streptophyta</taxon>
        <taxon>Embryophyta</taxon>
        <taxon>Tracheophyta</taxon>
        <taxon>Spermatophyta</taxon>
        <taxon>Magnoliopsida</taxon>
        <taxon>eudicotyledons</taxon>
        <taxon>Gunneridae</taxon>
        <taxon>Pentapetalae</taxon>
        <taxon>rosids</taxon>
        <taxon>malvids</taxon>
        <taxon>Brassicales</taxon>
        <taxon>Brassicaceae</taxon>
        <taxon>Camelineae</taxon>
        <taxon>Camelina</taxon>
    </lineage>
</organism>
<dbReference type="Proteomes" id="UP000694864">
    <property type="component" value="Chromosome 13"/>
</dbReference>
<sequence length="335" mass="37692">MAIETSPSAKSGVEQYRRDDERELAQEKAVLERTSVVGSSATTSSFQAEEIGLMLVKQRLNKLKELEAMNQELLSRLNEDFSSFEKSIGRAIKQITAVKDIVNTKINEIVKIFKDPRCPLSISIAAFAKRMVYCGRAPFASSYVIVHVTSMFPQAMDILLAEFHKACIYTAPNHSANSDQSVWDSSDAYERLDSIMKLYGALVQEDIHGGNATNMHGIEHGWTWLTQFVNNTSNNNNNIANAIALNAFLQTAGFGLHQRYKSQFVNVVNDVGEQILKKGRTELTIANIKAYLDDQMYLKEPEGRTMKTSLFSAKYTAELEQQYQRLITNSEEHKT</sequence>
<reference evidence="13" key="2">
    <citation type="submission" date="2025-08" db="UniProtKB">
        <authorList>
            <consortium name="RefSeq"/>
        </authorList>
    </citation>
    <scope>IDENTIFICATION</scope>
    <source>
        <tissue evidence="13">Leaf</tissue>
    </source>
</reference>
<evidence type="ECO:0000256" key="8">
    <source>
        <dbReference type="ARBA" id="ARBA00023242"/>
    </source>
</evidence>
<protein>
    <recommendedName>
        <fullName evidence="9">mRNA export factor GLE1</fullName>
    </recommendedName>
    <alternativeName>
        <fullName evidence="10">Nucleoporin GLE1</fullName>
    </alternativeName>
</protein>
<evidence type="ECO:0000256" key="10">
    <source>
        <dbReference type="ARBA" id="ARBA00029983"/>
    </source>
</evidence>
<feature type="region of interest" description="Disordered" evidence="11">
    <location>
        <begin position="1"/>
        <end position="20"/>
    </location>
</feature>